<comment type="caution">
    <text evidence="10">The sequence shown here is derived from an EMBL/GenBank/DDBJ whole genome shotgun (WGS) entry which is preliminary data.</text>
</comment>
<comment type="pathway">
    <text evidence="7">Cell wall biogenesis; peptidoglycan biosynthesis.</text>
</comment>
<dbReference type="Proteomes" id="UP000823960">
    <property type="component" value="Unassembled WGS sequence"/>
</dbReference>
<dbReference type="GO" id="GO:0071555">
    <property type="term" value="P:cell wall organization"/>
    <property type="evidence" value="ECO:0007669"/>
    <property type="project" value="UniProtKB-KW"/>
</dbReference>
<proteinExistence type="inferred from homology"/>
<accession>A0A9D1T4K5</accession>
<evidence type="ECO:0000256" key="6">
    <source>
        <dbReference type="ARBA" id="ARBA00023136"/>
    </source>
</evidence>
<keyword evidence="3 7" id="KW-0808">Transferase</keyword>
<dbReference type="GO" id="GO:0051301">
    <property type="term" value="P:cell division"/>
    <property type="evidence" value="ECO:0007669"/>
    <property type="project" value="UniProtKB-KW"/>
</dbReference>
<feature type="transmembrane region" description="Helical" evidence="7">
    <location>
        <begin position="56"/>
        <end position="74"/>
    </location>
</feature>
<dbReference type="Pfam" id="PF00953">
    <property type="entry name" value="Glycos_transf_4"/>
    <property type="match status" value="1"/>
</dbReference>
<feature type="binding site" evidence="9">
    <location>
        <position position="183"/>
    </location>
    <ligand>
        <name>Mg(2+)</name>
        <dbReference type="ChEBI" id="CHEBI:18420"/>
    </ligand>
</feature>
<dbReference type="CDD" id="cd06852">
    <property type="entry name" value="GT_MraY"/>
    <property type="match status" value="1"/>
</dbReference>
<dbReference type="GO" id="GO:0008360">
    <property type="term" value="P:regulation of cell shape"/>
    <property type="evidence" value="ECO:0007669"/>
    <property type="project" value="UniProtKB-KW"/>
</dbReference>
<dbReference type="EMBL" id="DVOL01000093">
    <property type="protein sequence ID" value="HIV11337.1"/>
    <property type="molecule type" value="Genomic_DNA"/>
</dbReference>
<name>A0A9D1T4K5_9FIRM</name>
<feature type="transmembrane region" description="Helical" evidence="7">
    <location>
        <begin position="247"/>
        <end position="275"/>
    </location>
</feature>
<evidence type="ECO:0000256" key="2">
    <source>
        <dbReference type="ARBA" id="ARBA00005583"/>
    </source>
</evidence>
<dbReference type="AlphaFoldDB" id="A0A9D1T4K5"/>
<dbReference type="GO" id="GO:0046872">
    <property type="term" value="F:metal ion binding"/>
    <property type="evidence" value="ECO:0007669"/>
    <property type="project" value="UniProtKB-KW"/>
</dbReference>
<comment type="subcellular location">
    <subcellularLocation>
        <location evidence="7">Cell membrane</location>
        <topology evidence="7">Multi-pass membrane protein</topology>
    </subcellularLocation>
    <subcellularLocation>
        <location evidence="1">Membrane</location>
        <topology evidence="1">Multi-pass membrane protein</topology>
    </subcellularLocation>
</comment>
<dbReference type="HAMAP" id="MF_00038">
    <property type="entry name" value="MraY"/>
    <property type="match status" value="1"/>
</dbReference>
<evidence type="ECO:0000256" key="9">
    <source>
        <dbReference type="PIRSR" id="PIRSR600715-1"/>
    </source>
</evidence>
<keyword evidence="7" id="KW-0961">Cell wall biogenesis/degradation</keyword>
<comment type="cofactor">
    <cofactor evidence="7 9">
        <name>Mg(2+)</name>
        <dbReference type="ChEBI" id="CHEBI:18420"/>
    </cofactor>
</comment>
<evidence type="ECO:0000256" key="7">
    <source>
        <dbReference type="HAMAP-Rule" id="MF_00038"/>
    </source>
</evidence>
<evidence type="ECO:0000313" key="10">
    <source>
        <dbReference type="EMBL" id="HIV11337.1"/>
    </source>
</evidence>
<dbReference type="PANTHER" id="PTHR22926:SF5">
    <property type="entry name" value="PHOSPHO-N-ACETYLMURAMOYL-PENTAPEPTIDE-TRANSFERASE HOMOLOG"/>
    <property type="match status" value="1"/>
</dbReference>
<keyword evidence="7 9" id="KW-0460">Magnesium</keyword>
<dbReference type="InterPro" id="IPR000715">
    <property type="entry name" value="Glycosyl_transferase_4"/>
</dbReference>
<dbReference type="GO" id="GO:0009252">
    <property type="term" value="P:peptidoglycan biosynthetic process"/>
    <property type="evidence" value="ECO:0007669"/>
    <property type="project" value="UniProtKB-UniRule"/>
</dbReference>
<evidence type="ECO:0000256" key="5">
    <source>
        <dbReference type="ARBA" id="ARBA00022989"/>
    </source>
</evidence>
<dbReference type="EC" id="2.7.8.13" evidence="7 8"/>
<feature type="transmembrane region" description="Helical" evidence="7">
    <location>
        <begin position="135"/>
        <end position="159"/>
    </location>
</feature>
<organism evidence="10 11">
    <name type="scientific">Candidatus Faeciplasma avium</name>
    <dbReference type="NCBI Taxonomy" id="2840798"/>
    <lineage>
        <taxon>Bacteria</taxon>
        <taxon>Bacillati</taxon>
        <taxon>Bacillota</taxon>
        <taxon>Clostridia</taxon>
        <taxon>Eubacteriales</taxon>
        <taxon>Oscillospiraceae</taxon>
        <taxon>Oscillospiraceae incertae sedis</taxon>
        <taxon>Candidatus Faeciplasma</taxon>
    </lineage>
</organism>
<evidence type="ECO:0000256" key="4">
    <source>
        <dbReference type="ARBA" id="ARBA00022692"/>
    </source>
</evidence>
<gene>
    <name evidence="7" type="primary">mraY</name>
    <name evidence="10" type="ORF">IAD28_06580</name>
</gene>
<feature type="binding site" evidence="9">
    <location>
        <position position="243"/>
    </location>
    <ligand>
        <name>Mg(2+)</name>
        <dbReference type="ChEBI" id="CHEBI:18420"/>
    </ligand>
</feature>
<comment type="catalytic activity">
    <reaction evidence="7">
        <text>UDP-N-acetyl-alpha-D-muramoyl-L-alanyl-gamma-D-glutamyl-meso-2,6-diaminopimeloyl-D-alanyl-D-alanine + di-trans,octa-cis-undecaprenyl phosphate = di-trans,octa-cis-undecaprenyl diphospho-N-acetyl-alpha-D-muramoyl-L-alanyl-D-glutamyl-meso-2,6-diaminopimeloyl-D-alanyl-D-alanine + UMP</text>
        <dbReference type="Rhea" id="RHEA:28386"/>
        <dbReference type="ChEBI" id="CHEBI:57865"/>
        <dbReference type="ChEBI" id="CHEBI:60392"/>
        <dbReference type="ChEBI" id="CHEBI:61386"/>
        <dbReference type="ChEBI" id="CHEBI:61387"/>
        <dbReference type="EC" id="2.7.8.13"/>
    </reaction>
</comment>
<evidence type="ECO:0000256" key="1">
    <source>
        <dbReference type="ARBA" id="ARBA00004141"/>
    </source>
</evidence>
<keyword evidence="7 9" id="KW-0479">Metal-binding</keyword>
<reference evidence="10" key="2">
    <citation type="journal article" date="2021" name="PeerJ">
        <title>Extensive microbial diversity within the chicken gut microbiome revealed by metagenomics and culture.</title>
        <authorList>
            <person name="Gilroy R."/>
            <person name="Ravi A."/>
            <person name="Getino M."/>
            <person name="Pursley I."/>
            <person name="Horton D.L."/>
            <person name="Alikhan N.F."/>
            <person name="Baker D."/>
            <person name="Gharbi K."/>
            <person name="Hall N."/>
            <person name="Watson M."/>
            <person name="Adriaenssens E.M."/>
            <person name="Foster-Nyarko E."/>
            <person name="Jarju S."/>
            <person name="Secka A."/>
            <person name="Antonio M."/>
            <person name="Oren A."/>
            <person name="Chaudhuri R.R."/>
            <person name="La Ragione R."/>
            <person name="Hildebrand F."/>
            <person name="Pallen M.J."/>
        </authorList>
    </citation>
    <scope>NUCLEOTIDE SEQUENCE</scope>
    <source>
        <strain evidence="10">1370</strain>
    </source>
</reference>
<feature type="transmembrane region" description="Helical" evidence="7">
    <location>
        <begin position="216"/>
        <end position="235"/>
    </location>
</feature>
<evidence type="ECO:0000313" key="11">
    <source>
        <dbReference type="Proteomes" id="UP000823960"/>
    </source>
</evidence>
<dbReference type="NCBIfam" id="TIGR00445">
    <property type="entry name" value="mraY"/>
    <property type="match status" value="1"/>
</dbReference>
<sequence length="337" mass="36451">MTSMPFWINLIAGLLSFAIAALFGVVLVPYLRKLKAGSHILDIGPSWHKSKEGTPLMGGFMFIASVPISVWAAHLIIKSLAPQEALEDKSGLKLLLAVGVSMAFMLIGFADDYIKVIKKRNKGLSIMAKTAAQAVIIVLYLAAHRLLGYTTLITFPFIGDVELGWLYYPLMGIAIYGVVNGVNFTDGVDGLLGSVTLVYSAAFSMIFVILDMWDMSAFAMSVAGGCLGFLIWNLHPAKTFMGDTGSMFLGGAVIAMGVASGLELLLPLVGIIYIAELLSDVIQILSFKLRKKRVFKMAPIHHHFELCGWSEYRILWVFSGVTLAAGIIGVLITLKAA</sequence>
<dbReference type="GO" id="GO:0008963">
    <property type="term" value="F:phospho-N-acetylmuramoyl-pentapeptide-transferase activity"/>
    <property type="evidence" value="ECO:0007669"/>
    <property type="project" value="UniProtKB-UniRule"/>
</dbReference>
<feature type="transmembrane region" description="Helical" evidence="7">
    <location>
        <begin position="191"/>
        <end position="210"/>
    </location>
</feature>
<keyword evidence="7" id="KW-1003">Cell membrane</keyword>
<protein>
    <recommendedName>
        <fullName evidence="7 8">Phospho-N-acetylmuramoyl-pentapeptide-transferase</fullName>
        <ecNumber evidence="7 8">2.7.8.13</ecNumber>
    </recommendedName>
    <alternativeName>
        <fullName evidence="7">UDP-MurNAc-pentapeptide phosphotransferase</fullName>
    </alternativeName>
</protein>
<comment type="similarity">
    <text evidence="2 7">Belongs to the glycosyltransferase 4 family. MraY subfamily.</text>
</comment>
<keyword evidence="5 7" id="KW-1133">Transmembrane helix</keyword>
<keyword evidence="7" id="KW-0133">Cell shape</keyword>
<dbReference type="GO" id="GO:0005886">
    <property type="term" value="C:plasma membrane"/>
    <property type="evidence" value="ECO:0007669"/>
    <property type="project" value="UniProtKB-SubCell"/>
</dbReference>
<keyword evidence="7" id="KW-0132">Cell division</keyword>
<feature type="transmembrane region" description="Helical" evidence="7">
    <location>
        <begin position="6"/>
        <end position="31"/>
    </location>
</feature>
<dbReference type="InterPro" id="IPR018480">
    <property type="entry name" value="PNAcMuramoyl-5peptid_Trfase_CS"/>
</dbReference>
<feature type="transmembrane region" description="Helical" evidence="7">
    <location>
        <begin position="165"/>
        <end position="184"/>
    </location>
</feature>
<feature type="transmembrane region" description="Helical" evidence="7">
    <location>
        <begin position="314"/>
        <end position="334"/>
    </location>
</feature>
<keyword evidence="6 7" id="KW-0472">Membrane</keyword>
<keyword evidence="4 7" id="KW-0812">Transmembrane</keyword>
<dbReference type="InterPro" id="IPR003524">
    <property type="entry name" value="PNAcMuramoyl-5peptid_Trfase"/>
</dbReference>
<dbReference type="PANTHER" id="PTHR22926">
    <property type="entry name" value="PHOSPHO-N-ACETYLMURAMOYL-PENTAPEPTIDE-TRANSFERASE"/>
    <property type="match status" value="1"/>
</dbReference>
<keyword evidence="7" id="KW-0573">Peptidoglycan synthesis</keyword>
<dbReference type="PROSITE" id="PS01348">
    <property type="entry name" value="MRAY_2"/>
    <property type="match status" value="1"/>
</dbReference>
<evidence type="ECO:0000256" key="3">
    <source>
        <dbReference type="ARBA" id="ARBA00022679"/>
    </source>
</evidence>
<reference evidence="10" key="1">
    <citation type="submission" date="2020-10" db="EMBL/GenBank/DDBJ databases">
        <authorList>
            <person name="Gilroy R."/>
        </authorList>
    </citation>
    <scope>NUCLEOTIDE SEQUENCE</scope>
    <source>
        <strain evidence="10">1370</strain>
    </source>
</reference>
<keyword evidence="7" id="KW-0131">Cell cycle</keyword>
<comment type="function">
    <text evidence="7">Catalyzes the initial step of the lipid cycle reactions in the biosynthesis of the cell wall peptidoglycan: transfers peptidoglycan precursor phospho-MurNAc-pentapeptide from UDP-MurNAc-pentapeptide onto the lipid carrier undecaprenyl phosphate, yielding undecaprenyl-pyrophosphoryl-MurNAc-pentapeptide, known as lipid I.</text>
</comment>
<feature type="transmembrane region" description="Helical" evidence="7">
    <location>
        <begin position="94"/>
        <end position="114"/>
    </location>
</feature>
<evidence type="ECO:0000256" key="8">
    <source>
        <dbReference type="NCBIfam" id="TIGR00445"/>
    </source>
</evidence>